<evidence type="ECO:0008006" key="5">
    <source>
        <dbReference type="Google" id="ProtNLM"/>
    </source>
</evidence>
<dbReference type="EMBL" id="VOLQ01000017">
    <property type="protein sequence ID" value="TWX66617.1"/>
    <property type="molecule type" value="Genomic_DNA"/>
</dbReference>
<dbReference type="GO" id="GO:0006355">
    <property type="term" value="P:regulation of DNA-templated transcription"/>
    <property type="evidence" value="ECO:0007669"/>
    <property type="project" value="InterPro"/>
</dbReference>
<comment type="caution">
    <text evidence="2">The sequence shown here is derived from an EMBL/GenBank/DDBJ whole genome shotgun (WGS) entry which is preliminary data.</text>
</comment>
<dbReference type="Proteomes" id="UP000321917">
    <property type="component" value="Unassembled WGS sequence"/>
</dbReference>
<keyword evidence="3" id="KW-1185">Reference proteome</keyword>
<dbReference type="OrthoDB" id="5593192at2"/>
<proteinExistence type="predicted"/>
<dbReference type="Proteomes" id="UP000321525">
    <property type="component" value="Unassembled WGS sequence"/>
</dbReference>
<organism evidence="2 4">
    <name type="scientific">Colwellia hornerae</name>
    <dbReference type="NCBI Taxonomy" id="89402"/>
    <lineage>
        <taxon>Bacteria</taxon>
        <taxon>Pseudomonadati</taxon>
        <taxon>Pseudomonadota</taxon>
        <taxon>Gammaproteobacteria</taxon>
        <taxon>Alteromonadales</taxon>
        <taxon>Colwelliaceae</taxon>
        <taxon>Colwellia</taxon>
    </lineage>
</organism>
<reference evidence="2 4" key="1">
    <citation type="submission" date="2019-07" db="EMBL/GenBank/DDBJ databases">
        <title>Genomes of sea-ice associated Colwellia species.</title>
        <authorList>
            <person name="Bowman J.P."/>
        </authorList>
    </citation>
    <scope>NUCLEOTIDE SEQUENCE [LARGE SCALE GENOMIC DNA]</scope>
    <source>
        <strain evidence="1 3">ACAM 607</strain>
        <strain evidence="2 4">IC036</strain>
    </source>
</reference>
<gene>
    <name evidence="1" type="ORF">ESZ26_11485</name>
    <name evidence="2" type="ORF">ESZ27_10315</name>
</gene>
<evidence type="ECO:0000313" key="4">
    <source>
        <dbReference type="Proteomes" id="UP000321917"/>
    </source>
</evidence>
<name>A0A5C6QD81_9GAMM</name>
<sequence length="126" mass="14242">MSLTDLKKTTQGNKKKREFTVDEFIADAENYALGHPEIVNSDNTKNVSIEQAILAAKKQLASKKMKGNKPFRHATFTLSEQAIIQLQNLAKETKLAKSHIIRILINELCDEEQHKKLKKLLDSGIN</sequence>
<accession>A0A5C6QD81</accession>
<protein>
    <recommendedName>
        <fullName evidence="5">Replication protein RepA</fullName>
    </recommendedName>
</protein>
<dbReference type="AlphaFoldDB" id="A0A5C6QD81"/>
<dbReference type="Gene3D" id="1.10.1220.10">
    <property type="entry name" value="Met repressor-like"/>
    <property type="match status" value="1"/>
</dbReference>
<dbReference type="RefSeq" id="WP_146796638.1">
    <property type="nucleotide sequence ID" value="NZ_VOLP01000002.1"/>
</dbReference>
<dbReference type="InterPro" id="IPR013321">
    <property type="entry name" value="Arc_rbn_hlx_hlx"/>
</dbReference>
<dbReference type="EMBL" id="VOLR01000014">
    <property type="protein sequence ID" value="TWX58741.1"/>
    <property type="molecule type" value="Genomic_DNA"/>
</dbReference>
<evidence type="ECO:0000313" key="2">
    <source>
        <dbReference type="EMBL" id="TWX66617.1"/>
    </source>
</evidence>
<evidence type="ECO:0000313" key="1">
    <source>
        <dbReference type="EMBL" id="TWX58741.1"/>
    </source>
</evidence>
<evidence type="ECO:0000313" key="3">
    <source>
        <dbReference type="Proteomes" id="UP000321525"/>
    </source>
</evidence>